<evidence type="ECO:0000313" key="1">
    <source>
        <dbReference type="EMBL" id="CAK0891914.1"/>
    </source>
</evidence>
<organism evidence="1 2">
    <name type="scientific">Prorocentrum cordatum</name>
    <dbReference type="NCBI Taxonomy" id="2364126"/>
    <lineage>
        <taxon>Eukaryota</taxon>
        <taxon>Sar</taxon>
        <taxon>Alveolata</taxon>
        <taxon>Dinophyceae</taxon>
        <taxon>Prorocentrales</taxon>
        <taxon>Prorocentraceae</taxon>
        <taxon>Prorocentrum</taxon>
    </lineage>
</organism>
<sequence>AAAASFPEVATGEQGLSALCKAAGDAGGAGDARARLSAGLGWLLRHGLAEAPQEARGRMLDAGALAIAEFAAQAELAAQVQQLLEEYFEAQQRQGKSTPQAVEVNGLVDAALYGALAAKLEAGSQKRGSILMRLRSRLLKPTTSEAASVPSPASFLFIRFPTVSDVDVDIEISG</sequence>
<evidence type="ECO:0000313" key="2">
    <source>
        <dbReference type="Proteomes" id="UP001189429"/>
    </source>
</evidence>
<keyword evidence="2" id="KW-1185">Reference proteome</keyword>
<proteinExistence type="predicted"/>
<gene>
    <name evidence="1" type="ORF">PCOR1329_LOCUS71711</name>
</gene>
<reference evidence="1" key="1">
    <citation type="submission" date="2023-10" db="EMBL/GenBank/DDBJ databases">
        <authorList>
            <person name="Chen Y."/>
            <person name="Shah S."/>
            <person name="Dougan E. K."/>
            <person name="Thang M."/>
            <person name="Chan C."/>
        </authorList>
    </citation>
    <scope>NUCLEOTIDE SEQUENCE [LARGE SCALE GENOMIC DNA]</scope>
</reference>
<accession>A0ABN9WY88</accession>
<protein>
    <submittedName>
        <fullName evidence="1">Uncharacterized protein</fullName>
    </submittedName>
</protein>
<feature type="non-terminal residue" evidence="1">
    <location>
        <position position="1"/>
    </location>
</feature>
<comment type="caution">
    <text evidence="1">The sequence shown here is derived from an EMBL/GenBank/DDBJ whole genome shotgun (WGS) entry which is preliminary data.</text>
</comment>
<dbReference type="Proteomes" id="UP001189429">
    <property type="component" value="Unassembled WGS sequence"/>
</dbReference>
<name>A0ABN9WY88_9DINO</name>
<dbReference type="EMBL" id="CAUYUJ010019537">
    <property type="protein sequence ID" value="CAK0891914.1"/>
    <property type="molecule type" value="Genomic_DNA"/>
</dbReference>